<dbReference type="OrthoDB" id="6730379at2759"/>
<dbReference type="PANTHER" id="PTHR43791:SF73">
    <property type="entry name" value="TRANSPORTER, PUTATIVE-RELATED"/>
    <property type="match status" value="1"/>
</dbReference>
<dbReference type="Gene3D" id="1.20.1250.20">
    <property type="entry name" value="MFS general substrate transporter like domains"/>
    <property type="match status" value="2"/>
</dbReference>
<dbReference type="InParanoid" id="A0A084QEN1"/>
<dbReference type="GO" id="GO:0022857">
    <property type="term" value="F:transmembrane transporter activity"/>
    <property type="evidence" value="ECO:0007669"/>
    <property type="project" value="InterPro"/>
</dbReference>
<dbReference type="SUPFAM" id="SSF103473">
    <property type="entry name" value="MFS general substrate transporter"/>
    <property type="match status" value="1"/>
</dbReference>
<keyword evidence="10" id="KW-1185">Reference proteome</keyword>
<dbReference type="PROSITE" id="PS50850">
    <property type="entry name" value="MFS"/>
    <property type="match status" value="1"/>
</dbReference>
<evidence type="ECO:0000313" key="9">
    <source>
        <dbReference type="EMBL" id="KFA62416.1"/>
    </source>
</evidence>
<name>A0A084QEN1_STAC4</name>
<feature type="domain" description="Major facilitator superfamily (MFS) profile" evidence="8">
    <location>
        <begin position="105"/>
        <end position="516"/>
    </location>
</feature>
<feature type="transmembrane region" description="Helical" evidence="7">
    <location>
        <begin position="142"/>
        <end position="165"/>
    </location>
</feature>
<feature type="transmembrane region" description="Helical" evidence="7">
    <location>
        <begin position="458"/>
        <end position="478"/>
    </location>
</feature>
<comment type="similarity">
    <text evidence="6">Belongs to the major facilitator superfamily. Allantoate permease family.</text>
</comment>
<accession>A0A084QEN1</accession>
<feature type="transmembrane region" description="Helical" evidence="7">
    <location>
        <begin position="265"/>
        <end position="285"/>
    </location>
</feature>
<dbReference type="InterPro" id="IPR011701">
    <property type="entry name" value="MFS"/>
</dbReference>
<dbReference type="EMBL" id="KL660797">
    <property type="protein sequence ID" value="KFA62416.1"/>
    <property type="molecule type" value="Genomic_DNA"/>
</dbReference>
<comment type="subcellular location">
    <subcellularLocation>
        <location evidence="1">Membrane</location>
        <topology evidence="1">Multi-pass membrane protein</topology>
    </subcellularLocation>
</comment>
<protein>
    <recommendedName>
        <fullName evidence="8">Major facilitator superfamily (MFS) profile domain-containing protein</fullName>
    </recommendedName>
</protein>
<feature type="transmembrane region" description="Helical" evidence="7">
    <location>
        <begin position="397"/>
        <end position="415"/>
    </location>
</feature>
<proteinExistence type="inferred from homology"/>
<dbReference type="Proteomes" id="UP000028524">
    <property type="component" value="Unassembled WGS sequence"/>
</dbReference>
<organism evidence="9 10">
    <name type="scientific">Stachybotrys chlorohalonatus (strain IBT 40285)</name>
    <dbReference type="NCBI Taxonomy" id="1283841"/>
    <lineage>
        <taxon>Eukaryota</taxon>
        <taxon>Fungi</taxon>
        <taxon>Dikarya</taxon>
        <taxon>Ascomycota</taxon>
        <taxon>Pezizomycotina</taxon>
        <taxon>Sordariomycetes</taxon>
        <taxon>Hypocreomycetidae</taxon>
        <taxon>Hypocreales</taxon>
        <taxon>Stachybotryaceae</taxon>
        <taxon>Stachybotrys</taxon>
    </lineage>
</organism>
<evidence type="ECO:0000256" key="6">
    <source>
        <dbReference type="ARBA" id="ARBA00037968"/>
    </source>
</evidence>
<dbReference type="InterPro" id="IPR036259">
    <property type="entry name" value="MFS_trans_sf"/>
</dbReference>
<sequence length="581" mass="63791">MGARMVACARADKRAYNRISSSSCPAAAAVTSKSDFNIQSLYLANRSLCSKAMAPRRDATDTIQPASLRPPEKAAQFLASHGASSGITFTPQEEHAVVKRIDRRVLVLLLGAYFFQQLDKSTLGYVSIFGITQDANLVGRQYSWLGSILYLAQLVMQPLAAYILVKLPTGKVIAAAIFLWGSSLALMTVCTDFPSLLGLRFLLGAFESMIAPSCVAVTQMWWRRSEQTLRVGYWNAMNGVTFIVGSLFTYGLGHIESGVLFRYQIVFLFCGLLTVVYGGAVGLWMPDSPMEARYLSEREKLIAVERLRANQMGVSSGNWRWDHVVETVLDLKTWCWFVAIIAISIASGGISTFGNLIVKDFGYSPFETILFNIPFGVIQIFAIIGSAWLATKSQRKGLVIAGVSVLPAIGTVLMLTVSRQQRGVLLFGYYLVSCLAAITPLIYAWQAQNTAGDTKKKCTSGMVFIGMCTGNVIGPLLFSIDDAPLYRTGLISDLIMFATVGVLSALIPLYLMVLNRRHAKKREELGKTAQVVDESMLGKGQMADSKMVGVEDAAINQRRVEEDNGLKDMTDLKNEDFIYVY</sequence>
<feature type="transmembrane region" description="Helical" evidence="7">
    <location>
        <begin position="334"/>
        <end position="357"/>
    </location>
</feature>
<feature type="transmembrane region" description="Helical" evidence="7">
    <location>
        <begin position="234"/>
        <end position="253"/>
    </location>
</feature>
<dbReference type="AlphaFoldDB" id="A0A084QEN1"/>
<feature type="transmembrane region" description="Helical" evidence="7">
    <location>
        <begin position="201"/>
        <end position="222"/>
    </location>
</feature>
<gene>
    <name evidence="9" type="ORF">S40285_06421</name>
</gene>
<evidence type="ECO:0000259" key="8">
    <source>
        <dbReference type="PROSITE" id="PS50850"/>
    </source>
</evidence>
<dbReference type="OMA" id="AWEAQNT"/>
<evidence type="ECO:0000256" key="7">
    <source>
        <dbReference type="SAM" id="Phobius"/>
    </source>
</evidence>
<evidence type="ECO:0000256" key="5">
    <source>
        <dbReference type="ARBA" id="ARBA00023136"/>
    </source>
</evidence>
<evidence type="ECO:0000313" key="10">
    <source>
        <dbReference type="Proteomes" id="UP000028524"/>
    </source>
</evidence>
<feature type="transmembrane region" description="Helical" evidence="7">
    <location>
        <begin position="172"/>
        <end position="189"/>
    </location>
</feature>
<feature type="transmembrane region" description="Helical" evidence="7">
    <location>
        <begin position="490"/>
        <end position="513"/>
    </location>
</feature>
<feature type="transmembrane region" description="Helical" evidence="7">
    <location>
        <begin position="427"/>
        <end position="446"/>
    </location>
</feature>
<evidence type="ECO:0000256" key="3">
    <source>
        <dbReference type="ARBA" id="ARBA00022692"/>
    </source>
</evidence>
<dbReference type="PANTHER" id="PTHR43791">
    <property type="entry name" value="PERMEASE-RELATED"/>
    <property type="match status" value="1"/>
</dbReference>
<dbReference type="InterPro" id="IPR020846">
    <property type="entry name" value="MFS_dom"/>
</dbReference>
<keyword evidence="4 7" id="KW-1133">Transmembrane helix</keyword>
<evidence type="ECO:0000256" key="2">
    <source>
        <dbReference type="ARBA" id="ARBA00022448"/>
    </source>
</evidence>
<dbReference type="HOGENOM" id="CLU_001265_0_5_1"/>
<evidence type="ECO:0000256" key="4">
    <source>
        <dbReference type="ARBA" id="ARBA00022989"/>
    </source>
</evidence>
<dbReference type="GO" id="GO:0016020">
    <property type="term" value="C:membrane"/>
    <property type="evidence" value="ECO:0007669"/>
    <property type="project" value="UniProtKB-SubCell"/>
</dbReference>
<keyword evidence="2" id="KW-0813">Transport</keyword>
<evidence type="ECO:0000256" key="1">
    <source>
        <dbReference type="ARBA" id="ARBA00004141"/>
    </source>
</evidence>
<dbReference type="Pfam" id="PF07690">
    <property type="entry name" value="MFS_1"/>
    <property type="match status" value="1"/>
</dbReference>
<reference evidence="9 10" key="1">
    <citation type="journal article" date="2014" name="BMC Genomics">
        <title>Comparative genome sequencing reveals chemotype-specific gene clusters in the toxigenic black mold Stachybotrys.</title>
        <authorList>
            <person name="Semeiks J."/>
            <person name="Borek D."/>
            <person name="Otwinowski Z."/>
            <person name="Grishin N.V."/>
        </authorList>
    </citation>
    <scope>NUCLEOTIDE SEQUENCE [LARGE SCALE GENOMIC DNA]</scope>
    <source>
        <strain evidence="9 10">IBT 40285</strain>
    </source>
</reference>
<dbReference type="FunFam" id="1.20.1250.20:FF:000064">
    <property type="entry name" value="MFS allantoate transporter"/>
    <property type="match status" value="1"/>
</dbReference>
<keyword evidence="5 7" id="KW-0472">Membrane</keyword>
<feature type="transmembrane region" description="Helical" evidence="7">
    <location>
        <begin position="369"/>
        <end position="390"/>
    </location>
</feature>
<keyword evidence="3 7" id="KW-0812">Transmembrane</keyword>